<evidence type="ECO:0000259" key="1">
    <source>
        <dbReference type="Pfam" id="PF08588"/>
    </source>
</evidence>
<evidence type="ECO:0000313" key="3">
    <source>
        <dbReference type="Proteomes" id="UP001153069"/>
    </source>
</evidence>
<evidence type="ECO:0000313" key="2">
    <source>
        <dbReference type="EMBL" id="CAB9520339.1"/>
    </source>
</evidence>
<dbReference type="PANTHER" id="PTHR34826:SF2">
    <property type="entry name" value="UPF0590 PROTEIN C409.17C"/>
    <property type="match status" value="1"/>
</dbReference>
<sequence>MTSNLVFVGTVVWGVFLLSVNVSAMAIALRPPRVNSRDAALPRVSIQAGEDMNLLDQDGPLTLGKPIAFETPLFRGQVLLRLQSARSEDHDPKRHDEYFAPGRKDRLMQTVLQGQFLLPNIKMSDIYVGSVFTQPLVKKPPAMVAKILEKALKRSQPGAIVDLRADQPKTLAIYAGTAQSLSIDYDIDSLPDMLATDIPENVASHLPFGTASQRVKTLSRPEHAEQYEFDTDHVYTFHSFNEFMDYGTGTIKVPIYGRYNFIPAVGPQPLMVSAVSGEGETVFSLAVHHD</sequence>
<dbReference type="AlphaFoldDB" id="A0A9N8EK64"/>
<comment type="caution">
    <text evidence="2">The sequence shown here is derived from an EMBL/GenBank/DDBJ whole genome shotgun (WGS) entry which is preliminary data.</text>
</comment>
<keyword evidence="3" id="KW-1185">Reference proteome</keyword>
<proteinExistence type="predicted"/>
<name>A0A9N8EK64_9STRA</name>
<dbReference type="EMBL" id="CAICTM010001092">
    <property type="protein sequence ID" value="CAB9520339.1"/>
    <property type="molecule type" value="Genomic_DNA"/>
</dbReference>
<dbReference type="PANTHER" id="PTHR34826">
    <property type="entry name" value="UPF0590 PROTEIN C409.17C"/>
    <property type="match status" value="1"/>
</dbReference>
<dbReference type="Proteomes" id="UP001153069">
    <property type="component" value="Unassembled WGS sequence"/>
</dbReference>
<dbReference type="Pfam" id="PF08588">
    <property type="entry name" value="Duc1"/>
    <property type="match status" value="1"/>
</dbReference>
<dbReference type="OrthoDB" id="42898at2759"/>
<protein>
    <recommendedName>
        <fullName evidence="1">Domain of unknown function at the cortex 1 domain-containing protein</fullName>
    </recommendedName>
</protein>
<organism evidence="2 3">
    <name type="scientific">Seminavis robusta</name>
    <dbReference type="NCBI Taxonomy" id="568900"/>
    <lineage>
        <taxon>Eukaryota</taxon>
        <taxon>Sar</taxon>
        <taxon>Stramenopiles</taxon>
        <taxon>Ochrophyta</taxon>
        <taxon>Bacillariophyta</taxon>
        <taxon>Bacillariophyceae</taxon>
        <taxon>Bacillariophycidae</taxon>
        <taxon>Naviculales</taxon>
        <taxon>Naviculaceae</taxon>
        <taxon>Seminavis</taxon>
    </lineage>
</organism>
<dbReference type="InterPro" id="IPR013897">
    <property type="entry name" value="Duc1"/>
</dbReference>
<feature type="domain" description="Domain of unknown function at the cortex 1" evidence="1">
    <location>
        <begin position="44"/>
        <end position="283"/>
    </location>
</feature>
<gene>
    <name evidence="2" type="ORF">SEMRO_1094_G240570.1</name>
</gene>
<reference evidence="2" key="1">
    <citation type="submission" date="2020-06" db="EMBL/GenBank/DDBJ databases">
        <authorList>
            <consortium name="Plant Systems Biology data submission"/>
        </authorList>
    </citation>
    <scope>NUCLEOTIDE SEQUENCE</scope>
    <source>
        <strain evidence="2">D6</strain>
    </source>
</reference>
<accession>A0A9N8EK64</accession>